<gene>
    <name evidence="1" type="ORF">SAMN05421732_1057</name>
</gene>
<proteinExistence type="predicted"/>
<name>A0A1G6KH04_9GAMM</name>
<dbReference type="AlphaFoldDB" id="A0A1G6KH04"/>
<keyword evidence="2" id="KW-1185">Reference proteome</keyword>
<accession>A0A1G6KH04</accession>
<dbReference type="RefSeq" id="WP_171259687.1">
    <property type="nucleotide sequence ID" value="NZ_BAABKJ010000015.1"/>
</dbReference>
<evidence type="ECO:0000313" key="1">
    <source>
        <dbReference type="EMBL" id="SDC30349.1"/>
    </source>
</evidence>
<organism evidence="1 2">
    <name type="scientific">Acinetobacter kookii</name>
    <dbReference type="NCBI Taxonomy" id="1226327"/>
    <lineage>
        <taxon>Bacteria</taxon>
        <taxon>Pseudomonadati</taxon>
        <taxon>Pseudomonadota</taxon>
        <taxon>Gammaproteobacteria</taxon>
        <taxon>Moraxellales</taxon>
        <taxon>Moraxellaceae</taxon>
        <taxon>Acinetobacter</taxon>
    </lineage>
</organism>
<protein>
    <recommendedName>
        <fullName evidence="3">Lipoprotein</fullName>
    </recommendedName>
</protein>
<dbReference type="EMBL" id="FMYO01000005">
    <property type="protein sequence ID" value="SDC30349.1"/>
    <property type="molecule type" value="Genomic_DNA"/>
</dbReference>
<evidence type="ECO:0000313" key="2">
    <source>
        <dbReference type="Proteomes" id="UP000243468"/>
    </source>
</evidence>
<evidence type="ECO:0008006" key="3">
    <source>
        <dbReference type="Google" id="ProtNLM"/>
    </source>
</evidence>
<dbReference type="PROSITE" id="PS51257">
    <property type="entry name" value="PROKAR_LIPOPROTEIN"/>
    <property type="match status" value="1"/>
</dbReference>
<dbReference type="Proteomes" id="UP000243468">
    <property type="component" value="Unassembled WGS sequence"/>
</dbReference>
<reference evidence="2" key="1">
    <citation type="submission" date="2016-09" db="EMBL/GenBank/DDBJ databases">
        <authorList>
            <person name="Varghese N."/>
            <person name="Submissions S."/>
        </authorList>
    </citation>
    <scope>NUCLEOTIDE SEQUENCE [LARGE SCALE GENOMIC DNA]</scope>
    <source>
        <strain evidence="2">ANC 4667</strain>
    </source>
</reference>
<sequence>MHPFKFLVMGLMTLLSSSCQLISPIFVDYNGVRMDVARWINNQQLLSMQQKRSLAQLSKAQQKLYRIEQIPQDQKLAIATQNQIALYCARLHLTENKISQLQNIIFGENEKVAILQKYAEEFPKVKLDASAIQCE</sequence>
<dbReference type="STRING" id="1226327.SAMN05421732_1057"/>